<dbReference type="AlphaFoldDB" id="A0A0C3JJZ4"/>
<organism evidence="1 2">
    <name type="scientific">Pisolithus tinctorius Marx 270</name>
    <dbReference type="NCBI Taxonomy" id="870435"/>
    <lineage>
        <taxon>Eukaryota</taxon>
        <taxon>Fungi</taxon>
        <taxon>Dikarya</taxon>
        <taxon>Basidiomycota</taxon>
        <taxon>Agaricomycotina</taxon>
        <taxon>Agaricomycetes</taxon>
        <taxon>Agaricomycetidae</taxon>
        <taxon>Boletales</taxon>
        <taxon>Sclerodermatineae</taxon>
        <taxon>Pisolithaceae</taxon>
        <taxon>Pisolithus</taxon>
    </lineage>
</organism>
<accession>A0A0C3JJZ4</accession>
<proteinExistence type="predicted"/>
<gene>
    <name evidence="1" type="ORF">M404DRAFT_866795</name>
</gene>
<dbReference type="HOGENOM" id="CLU_1714057_0_0_1"/>
<name>A0A0C3JJZ4_PISTI</name>
<dbReference type="InParanoid" id="A0A0C3JJZ4"/>
<evidence type="ECO:0000313" key="2">
    <source>
        <dbReference type="Proteomes" id="UP000054217"/>
    </source>
</evidence>
<sequence length="153" mass="17572">MTFGVNRDGIHDKSHQHARKLDIANFATFRLVCITSVSRDASIEHKDEGRRIKVEIHIPTYVWFTGSTSPCYYVHRQQTNAYFADASAVCNMCTAETQHTNCISPHGHLTLAFLERCMRHREKTYPDCGNCPFQNTLNQRSRFISEAESWSTT</sequence>
<reference evidence="1 2" key="1">
    <citation type="submission" date="2014-04" db="EMBL/GenBank/DDBJ databases">
        <authorList>
            <consortium name="DOE Joint Genome Institute"/>
            <person name="Kuo A."/>
            <person name="Kohler A."/>
            <person name="Costa M.D."/>
            <person name="Nagy L.G."/>
            <person name="Floudas D."/>
            <person name="Copeland A."/>
            <person name="Barry K.W."/>
            <person name="Cichocki N."/>
            <person name="Veneault-Fourrey C."/>
            <person name="LaButti K."/>
            <person name="Lindquist E.A."/>
            <person name="Lipzen A."/>
            <person name="Lundell T."/>
            <person name="Morin E."/>
            <person name="Murat C."/>
            <person name="Sun H."/>
            <person name="Tunlid A."/>
            <person name="Henrissat B."/>
            <person name="Grigoriev I.V."/>
            <person name="Hibbett D.S."/>
            <person name="Martin F."/>
            <person name="Nordberg H.P."/>
            <person name="Cantor M.N."/>
            <person name="Hua S.X."/>
        </authorList>
    </citation>
    <scope>NUCLEOTIDE SEQUENCE [LARGE SCALE GENOMIC DNA]</scope>
    <source>
        <strain evidence="1 2">Marx 270</strain>
    </source>
</reference>
<evidence type="ECO:0000313" key="1">
    <source>
        <dbReference type="EMBL" id="KIN97891.1"/>
    </source>
</evidence>
<protein>
    <submittedName>
        <fullName evidence="1">Uncharacterized protein</fullName>
    </submittedName>
</protein>
<keyword evidence="2" id="KW-1185">Reference proteome</keyword>
<dbReference type="Proteomes" id="UP000054217">
    <property type="component" value="Unassembled WGS sequence"/>
</dbReference>
<dbReference type="EMBL" id="KN832022">
    <property type="protein sequence ID" value="KIN97891.1"/>
    <property type="molecule type" value="Genomic_DNA"/>
</dbReference>
<reference evidence="2" key="2">
    <citation type="submission" date="2015-01" db="EMBL/GenBank/DDBJ databases">
        <title>Evolutionary Origins and Diversification of the Mycorrhizal Mutualists.</title>
        <authorList>
            <consortium name="DOE Joint Genome Institute"/>
            <consortium name="Mycorrhizal Genomics Consortium"/>
            <person name="Kohler A."/>
            <person name="Kuo A."/>
            <person name="Nagy L.G."/>
            <person name="Floudas D."/>
            <person name="Copeland A."/>
            <person name="Barry K.W."/>
            <person name="Cichocki N."/>
            <person name="Veneault-Fourrey C."/>
            <person name="LaButti K."/>
            <person name="Lindquist E.A."/>
            <person name="Lipzen A."/>
            <person name="Lundell T."/>
            <person name="Morin E."/>
            <person name="Murat C."/>
            <person name="Riley R."/>
            <person name="Ohm R."/>
            <person name="Sun H."/>
            <person name="Tunlid A."/>
            <person name="Henrissat B."/>
            <person name="Grigoriev I.V."/>
            <person name="Hibbett D.S."/>
            <person name="Martin F."/>
        </authorList>
    </citation>
    <scope>NUCLEOTIDE SEQUENCE [LARGE SCALE GENOMIC DNA]</scope>
    <source>
        <strain evidence="2">Marx 270</strain>
    </source>
</reference>